<feature type="non-terminal residue" evidence="2">
    <location>
        <position position="1"/>
    </location>
</feature>
<dbReference type="PANTHER" id="PTHR11803">
    <property type="entry name" value="2-IMINOBUTANOATE/2-IMINOPROPANOATE DEAMINASE RIDA"/>
    <property type="match status" value="1"/>
</dbReference>
<keyword evidence="3" id="KW-1185">Reference proteome</keyword>
<evidence type="ECO:0000313" key="2">
    <source>
        <dbReference type="EMBL" id="KPV51416.1"/>
    </source>
</evidence>
<comment type="similarity">
    <text evidence="1">Belongs to the RutC family.</text>
</comment>
<organism evidence="2 3">
    <name type="scientific">Kouleothrix aurantiaca</name>
    <dbReference type="NCBI Taxonomy" id="186479"/>
    <lineage>
        <taxon>Bacteria</taxon>
        <taxon>Bacillati</taxon>
        <taxon>Chloroflexota</taxon>
        <taxon>Chloroflexia</taxon>
        <taxon>Chloroflexales</taxon>
        <taxon>Roseiflexineae</taxon>
        <taxon>Roseiflexaceae</taxon>
        <taxon>Kouleothrix</taxon>
    </lineage>
</organism>
<dbReference type="GO" id="GO:0005829">
    <property type="term" value="C:cytosol"/>
    <property type="evidence" value="ECO:0007669"/>
    <property type="project" value="TreeGrafter"/>
</dbReference>
<sequence>PATGQLAGPDVTAQTRQILDSFAIMLASVGSDLAHVMHISIFLKDMRDFDAMNAAYVERMGDHRPARTVIGVAELPKPGVLLTMNLTAVTRA</sequence>
<dbReference type="AlphaFoldDB" id="A0A0P9DEK3"/>
<name>A0A0P9DEK3_9CHLR</name>
<dbReference type="Pfam" id="PF01042">
    <property type="entry name" value="Ribonuc_L-PSP"/>
    <property type="match status" value="1"/>
</dbReference>
<dbReference type="InterPro" id="IPR006175">
    <property type="entry name" value="YjgF/YER057c/UK114"/>
</dbReference>
<comment type="caution">
    <text evidence="2">The sequence shown here is derived from an EMBL/GenBank/DDBJ whole genome shotgun (WGS) entry which is preliminary data.</text>
</comment>
<dbReference type="InterPro" id="IPR035959">
    <property type="entry name" value="RutC-like_sf"/>
</dbReference>
<accession>A0A0P9DEK3</accession>
<dbReference type="GO" id="GO:0019239">
    <property type="term" value="F:deaminase activity"/>
    <property type="evidence" value="ECO:0007669"/>
    <property type="project" value="TreeGrafter"/>
</dbReference>
<evidence type="ECO:0000313" key="3">
    <source>
        <dbReference type="Proteomes" id="UP000050509"/>
    </source>
</evidence>
<reference evidence="2 3" key="1">
    <citation type="submission" date="2015-09" db="EMBL/GenBank/DDBJ databases">
        <title>Draft genome sequence of Kouleothrix aurantiaca JCM 19913.</title>
        <authorList>
            <person name="Hemp J."/>
        </authorList>
    </citation>
    <scope>NUCLEOTIDE SEQUENCE [LARGE SCALE GENOMIC DNA]</scope>
    <source>
        <strain evidence="2 3">COM-B</strain>
    </source>
</reference>
<dbReference type="Proteomes" id="UP000050509">
    <property type="component" value="Unassembled WGS sequence"/>
</dbReference>
<dbReference type="SUPFAM" id="SSF55298">
    <property type="entry name" value="YjgF-like"/>
    <property type="match status" value="1"/>
</dbReference>
<evidence type="ECO:0000256" key="1">
    <source>
        <dbReference type="ARBA" id="ARBA00010552"/>
    </source>
</evidence>
<proteinExistence type="inferred from homology"/>
<dbReference type="PANTHER" id="PTHR11803:SF58">
    <property type="entry name" value="PROTEIN HMF1-RELATED"/>
    <property type="match status" value="1"/>
</dbReference>
<dbReference type="Gene3D" id="3.30.1330.40">
    <property type="entry name" value="RutC-like"/>
    <property type="match status" value="1"/>
</dbReference>
<protein>
    <submittedName>
        <fullName evidence="2">Endoribonuclease L-PSP</fullName>
    </submittedName>
</protein>
<dbReference type="EMBL" id="LJCR01000921">
    <property type="protein sequence ID" value="KPV51416.1"/>
    <property type="molecule type" value="Genomic_DNA"/>
</dbReference>
<gene>
    <name evidence="2" type="ORF">SE17_21280</name>
</gene>